<evidence type="ECO:0000313" key="6">
    <source>
        <dbReference type="Proteomes" id="UP000198507"/>
    </source>
</evidence>
<dbReference type="PROSITE" id="PS50885">
    <property type="entry name" value="HAMP"/>
    <property type="match status" value="1"/>
</dbReference>
<dbReference type="RefSeq" id="WP_245743638.1">
    <property type="nucleotide sequence ID" value="NZ_FOIE01000007.1"/>
</dbReference>
<evidence type="ECO:0000259" key="4">
    <source>
        <dbReference type="PROSITE" id="PS50885"/>
    </source>
</evidence>
<keyword evidence="6" id="KW-1185">Reference proteome</keyword>
<feature type="non-terminal residue" evidence="5">
    <location>
        <position position="355"/>
    </location>
</feature>
<proteinExistence type="predicted"/>
<accession>A0A1I0GJK8</accession>
<feature type="domain" description="HAMP" evidence="4">
    <location>
        <begin position="216"/>
        <end position="268"/>
    </location>
</feature>
<evidence type="ECO:0000256" key="2">
    <source>
        <dbReference type="ARBA" id="ARBA00022989"/>
    </source>
</evidence>
<feature type="transmembrane region" description="Helical" evidence="3">
    <location>
        <begin position="21"/>
        <end position="41"/>
    </location>
</feature>
<keyword evidence="3" id="KW-0472">Membrane</keyword>
<dbReference type="InterPro" id="IPR003660">
    <property type="entry name" value="HAMP_dom"/>
</dbReference>
<dbReference type="EMBL" id="FOIE01000007">
    <property type="protein sequence ID" value="SET70338.1"/>
    <property type="molecule type" value="Genomic_DNA"/>
</dbReference>
<dbReference type="PANTHER" id="PTHR32089:SF112">
    <property type="entry name" value="LYSOZYME-LIKE PROTEIN-RELATED"/>
    <property type="match status" value="1"/>
</dbReference>
<dbReference type="SMART" id="SM00304">
    <property type="entry name" value="HAMP"/>
    <property type="match status" value="1"/>
</dbReference>
<dbReference type="Gene3D" id="1.10.287.950">
    <property type="entry name" value="Methyl-accepting chemotaxis protein"/>
    <property type="match status" value="1"/>
</dbReference>
<dbReference type="Proteomes" id="UP000198507">
    <property type="component" value="Unassembled WGS sequence"/>
</dbReference>
<keyword evidence="1 3" id="KW-0812">Transmembrane</keyword>
<dbReference type="Pfam" id="PF05227">
    <property type="entry name" value="CHASE3"/>
    <property type="match status" value="1"/>
</dbReference>
<keyword evidence="2 3" id="KW-1133">Transmembrane helix</keyword>
<dbReference type="CDD" id="cd06225">
    <property type="entry name" value="HAMP"/>
    <property type="match status" value="1"/>
</dbReference>
<dbReference type="InterPro" id="IPR007891">
    <property type="entry name" value="CHASE3"/>
</dbReference>
<feature type="transmembrane region" description="Helical" evidence="3">
    <location>
        <begin position="192"/>
        <end position="215"/>
    </location>
</feature>
<evidence type="ECO:0000256" key="3">
    <source>
        <dbReference type="SAM" id="Phobius"/>
    </source>
</evidence>
<name>A0A1I0GJK8_9ACTN</name>
<evidence type="ECO:0000256" key="1">
    <source>
        <dbReference type="ARBA" id="ARBA00022692"/>
    </source>
</evidence>
<reference evidence="6" key="1">
    <citation type="submission" date="2016-10" db="EMBL/GenBank/DDBJ databases">
        <authorList>
            <person name="Varghese N."/>
            <person name="Submissions S."/>
        </authorList>
    </citation>
    <scope>NUCLEOTIDE SEQUENCE [LARGE SCALE GENOMIC DNA]</scope>
    <source>
        <strain evidence="6">DSM 44209</strain>
    </source>
</reference>
<dbReference type="Pfam" id="PF00672">
    <property type="entry name" value="HAMP"/>
    <property type="match status" value="1"/>
</dbReference>
<sequence length="355" mass="36389">MRTPPSRSGGGWLADRPVAHKVLASVGIASLTALLVGGLALGDLQHLRDARDAELDTALPYVNALHDVGLTAKATANDERGYLLSGDPEFLTEIEERLGKVEGHLADARSAADTADETAFVDRLETEVGAWSASLQAEFDLYATDRGAAVAMAFDQTRSLRKVYEETLDTGIEAADAALMEGASYADTVSAAVWRTVVVCAVGVLLALGLGLAVARSFSRGLGRLRVAADRLAGGDLTVSVGLQQRDEIGRTAASLDTAVAELRTVMGTVVGAADSVASSSEELSASSAQISASAEETSAQSGVVAGAAEEVSRNVQTVAAGAEQMGASIREIASNAAEASEVAARAVTAAETTT</sequence>
<evidence type="ECO:0000313" key="5">
    <source>
        <dbReference type="EMBL" id="SET70338.1"/>
    </source>
</evidence>
<organism evidence="5 6">
    <name type="scientific">Geodermatophilus poikilotrophus</name>
    <dbReference type="NCBI Taxonomy" id="1333667"/>
    <lineage>
        <taxon>Bacteria</taxon>
        <taxon>Bacillati</taxon>
        <taxon>Actinomycetota</taxon>
        <taxon>Actinomycetes</taxon>
        <taxon>Geodermatophilales</taxon>
        <taxon>Geodermatophilaceae</taxon>
        <taxon>Geodermatophilus</taxon>
    </lineage>
</organism>
<dbReference type="SUPFAM" id="SSF58104">
    <property type="entry name" value="Methyl-accepting chemotaxis protein (MCP) signaling domain"/>
    <property type="match status" value="1"/>
</dbReference>
<protein>
    <submittedName>
        <fullName evidence="5">CHASE3 domain-containing protein</fullName>
    </submittedName>
</protein>
<dbReference type="AlphaFoldDB" id="A0A1I0GJK8"/>
<dbReference type="GO" id="GO:0016020">
    <property type="term" value="C:membrane"/>
    <property type="evidence" value="ECO:0007669"/>
    <property type="project" value="InterPro"/>
</dbReference>
<dbReference type="PANTHER" id="PTHR32089">
    <property type="entry name" value="METHYL-ACCEPTING CHEMOTAXIS PROTEIN MCPB"/>
    <property type="match status" value="1"/>
</dbReference>
<dbReference type="GO" id="GO:0007165">
    <property type="term" value="P:signal transduction"/>
    <property type="evidence" value="ECO:0007669"/>
    <property type="project" value="InterPro"/>
</dbReference>
<gene>
    <name evidence="5" type="ORF">SAMN04488546_3286</name>
</gene>